<reference evidence="17" key="1">
    <citation type="submission" date="2021-01" db="EMBL/GenBank/DDBJ databases">
        <authorList>
            <person name="Corre E."/>
            <person name="Pelletier E."/>
            <person name="Niang G."/>
            <person name="Scheremetjew M."/>
            <person name="Finn R."/>
            <person name="Kale V."/>
            <person name="Holt S."/>
            <person name="Cochrane G."/>
            <person name="Meng A."/>
            <person name="Brown T."/>
            <person name="Cohen L."/>
        </authorList>
    </citation>
    <scope>NUCLEOTIDE SEQUENCE</scope>
    <source>
        <strain evidence="17">NY070348D</strain>
    </source>
</reference>
<feature type="transmembrane region" description="Helical" evidence="15">
    <location>
        <begin position="202"/>
        <end position="219"/>
    </location>
</feature>
<dbReference type="PROSITE" id="PS00216">
    <property type="entry name" value="SUGAR_TRANSPORT_1"/>
    <property type="match status" value="1"/>
</dbReference>
<feature type="transmembrane region" description="Helical" evidence="15">
    <location>
        <begin position="76"/>
        <end position="96"/>
    </location>
</feature>
<comment type="catalytic activity">
    <reaction evidence="12">
        <text>D-fructose(out) = D-fructose(in)</text>
        <dbReference type="Rhea" id="RHEA:60372"/>
        <dbReference type="ChEBI" id="CHEBI:37721"/>
    </reaction>
    <physiologicalReaction direction="left-to-right" evidence="12">
        <dbReference type="Rhea" id="RHEA:60373"/>
    </physiologicalReaction>
</comment>
<dbReference type="NCBIfam" id="TIGR00879">
    <property type="entry name" value="SP"/>
    <property type="match status" value="1"/>
</dbReference>
<dbReference type="PROSITE" id="PS00217">
    <property type="entry name" value="SUGAR_TRANSPORT_2"/>
    <property type="match status" value="1"/>
</dbReference>
<dbReference type="PANTHER" id="PTHR48022">
    <property type="entry name" value="PLASTIDIC GLUCOSE TRANSPORTER 4"/>
    <property type="match status" value="1"/>
</dbReference>
<protein>
    <recommendedName>
        <fullName evidence="13">Hexose transporter 1</fullName>
    </recommendedName>
</protein>
<gene>
    <name evidence="17" type="ORF">QSP1433_LOCUS1758</name>
</gene>
<comment type="catalytic activity">
    <reaction evidence="10">
        <text>D-mannose(out) = D-mannose(in)</text>
        <dbReference type="Rhea" id="RHEA:78391"/>
        <dbReference type="ChEBI" id="CHEBI:4208"/>
    </reaction>
    <physiologicalReaction direction="left-to-right" evidence="10">
        <dbReference type="Rhea" id="RHEA:78392"/>
    </physiologicalReaction>
</comment>
<feature type="transmembrane region" description="Helical" evidence="15">
    <location>
        <begin position="45"/>
        <end position="64"/>
    </location>
</feature>
<evidence type="ECO:0000256" key="14">
    <source>
        <dbReference type="RuleBase" id="RU003346"/>
    </source>
</evidence>
<evidence type="ECO:0000256" key="4">
    <source>
        <dbReference type="ARBA" id="ARBA00022692"/>
    </source>
</evidence>
<evidence type="ECO:0000256" key="12">
    <source>
        <dbReference type="ARBA" id="ARBA00044710"/>
    </source>
</evidence>
<evidence type="ECO:0000256" key="3">
    <source>
        <dbReference type="ARBA" id="ARBA00011738"/>
    </source>
</evidence>
<evidence type="ECO:0000313" key="17">
    <source>
        <dbReference type="EMBL" id="CAD9666551.1"/>
    </source>
</evidence>
<feature type="transmembrane region" description="Helical" evidence="15">
    <location>
        <begin position="163"/>
        <end position="182"/>
    </location>
</feature>
<dbReference type="AlphaFoldDB" id="A0A7S2W538"/>
<comment type="catalytic activity">
    <reaction evidence="11">
        <text>D-glucosamine(out) = D-glucosamine(in)</text>
        <dbReference type="Rhea" id="RHEA:78423"/>
        <dbReference type="ChEBI" id="CHEBI:58723"/>
    </reaction>
    <physiologicalReaction direction="left-to-right" evidence="11">
        <dbReference type="Rhea" id="RHEA:78424"/>
    </physiologicalReaction>
</comment>
<evidence type="ECO:0000256" key="6">
    <source>
        <dbReference type="ARBA" id="ARBA00023136"/>
    </source>
</evidence>
<comment type="subunit">
    <text evidence="3">Homodimer.</text>
</comment>
<evidence type="ECO:0000259" key="16">
    <source>
        <dbReference type="PROSITE" id="PS50850"/>
    </source>
</evidence>
<keyword evidence="6 15" id="KW-0472">Membrane</keyword>
<feature type="transmembrane region" description="Helical" evidence="15">
    <location>
        <begin position="268"/>
        <end position="292"/>
    </location>
</feature>
<dbReference type="PANTHER" id="PTHR48022:SF2">
    <property type="entry name" value="PLASTIDIC GLUCOSE TRANSPORTER 4"/>
    <property type="match status" value="1"/>
</dbReference>
<evidence type="ECO:0000256" key="5">
    <source>
        <dbReference type="ARBA" id="ARBA00022989"/>
    </source>
</evidence>
<dbReference type="Pfam" id="PF00083">
    <property type="entry name" value="Sugar_tr"/>
    <property type="match status" value="1"/>
</dbReference>
<evidence type="ECO:0000256" key="13">
    <source>
        <dbReference type="ARBA" id="ARBA00044780"/>
    </source>
</evidence>
<organism evidence="17">
    <name type="scientific">Mucochytrium quahogii</name>
    <dbReference type="NCBI Taxonomy" id="96639"/>
    <lineage>
        <taxon>Eukaryota</taxon>
        <taxon>Sar</taxon>
        <taxon>Stramenopiles</taxon>
        <taxon>Bigyra</taxon>
        <taxon>Labyrinthulomycetes</taxon>
        <taxon>Thraustochytrida</taxon>
        <taxon>Thraustochytriidae</taxon>
        <taxon>Mucochytrium</taxon>
    </lineage>
</organism>
<feature type="transmembrane region" description="Helical" evidence="15">
    <location>
        <begin position="304"/>
        <end position="325"/>
    </location>
</feature>
<evidence type="ECO:0000256" key="11">
    <source>
        <dbReference type="ARBA" id="ARBA00044668"/>
    </source>
</evidence>
<dbReference type="InterPro" id="IPR036259">
    <property type="entry name" value="MFS_trans_sf"/>
</dbReference>
<dbReference type="GO" id="GO:0016020">
    <property type="term" value="C:membrane"/>
    <property type="evidence" value="ECO:0007669"/>
    <property type="project" value="UniProtKB-SubCell"/>
</dbReference>
<sequence length="425" mass="47286">MISHDFGWGSILLGRVVSGLGNGFLLSSIPVYASELAPANYRGKALTMFQLNIVIGILLMALLNKVLSGPTWGWRIAFTIQSVPCATIILMTAFVLPESPRFLVQNGKRDQARQAIEKLCRGSPNAQRLAETELRDIELEVEEYQSVGEGSFKELFQGPGAQMTLCAVTVTLATQITGINWFINYATQLFSDLGLDAFTFDIYLKLVNMVFTITTLFLVERFGRKFLTVWGSVFILLAFLLNSIVIYATGVDLTDDNPSSKTKSVQMFTLSMIFMYMAAYAATLGTLGWLIPSEVFTLRLRGKGMSLSIAANMLGNIVFGDYGYVNFNSVTSIEATMVLLVFLNFFFVFLVYIFLQPETKGTTLEEIRKVFGYEYNGNEKRGHGTLKNFYVGNASEALQILRCRAVDPHDRFPKNFITPETPGSP</sequence>
<dbReference type="InterPro" id="IPR003663">
    <property type="entry name" value="Sugar/inositol_transpt"/>
</dbReference>
<evidence type="ECO:0000256" key="10">
    <source>
        <dbReference type="ARBA" id="ARBA00044662"/>
    </source>
</evidence>
<evidence type="ECO:0000256" key="7">
    <source>
        <dbReference type="ARBA" id="ARBA00044637"/>
    </source>
</evidence>
<proteinExistence type="inferred from homology"/>
<evidence type="ECO:0000256" key="2">
    <source>
        <dbReference type="ARBA" id="ARBA00010992"/>
    </source>
</evidence>
<dbReference type="Gene3D" id="1.20.1250.20">
    <property type="entry name" value="MFS general substrate transporter like domains"/>
    <property type="match status" value="1"/>
</dbReference>
<dbReference type="InterPro" id="IPR020846">
    <property type="entry name" value="MFS_dom"/>
</dbReference>
<dbReference type="EMBL" id="HBHK01002970">
    <property type="protein sequence ID" value="CAD9666551.1"/>
    <property type="molecule type" value="Transcribed_RNA"/>
</dbReference>
<keyword evidence="4 15" id="KW-0812">Transmembrane</keyword>
<dbReference type="InterPro" id="IPR050360">
    <property type="entry name" value="MFS_Sugar_Transporters"/>
</dbReference>
<evidence type="ECO:0000256" key="8">
    <source>
        <dbReference type="ARBA" id="ARBA00044648"/>
    </source>
</evidence>
<keyword evidence="14" id="KW-0813">Transport</keyword>
<comment type="catalytic activity">
    <reaction evidence="8">
        <text>D-glucose(out) = D-glucose(in)</text>
        <dbReference type="Rhea" id="RHEA:60376"/>
        <dbReference type="ChEBI" id="CHEBI:4167"/>
    </reaction>
    <physiologicalReaction direction="left-to-right" evidence="8">
        <dbReference type="Rhea" id="RHEA:60377"/>
    </physiologicalReaction>
</comment>
<dbReference type="InterPro" id="IPR005828">
    <property type="entry name" value="MFS_sugar_transport-like"/>
</dbReference>
<evidence type="ECO:0000256" key="9">
    <source>
        <dbReference type="ARBA" id="ARBA00044656"/>
    </source>
</evidence>
<comment type="catalytic activity">
    <reaction evidence="9">
        <text>D-xylose(out) = D-xylose(in)</text>
        <dbReference type="Rhea" id="RHEA:78427"/>
        <dbReference type="ChEBI" id="CHEBI:53455"/>
    </reaction>
    <physiologicalReaction direction="left-to-right" evidence="9">
        <dbReference type="Rhea" id="RHEA:78428"/>
    </physiologicalReaction>
</comment>
<comment type="similarity">
    <text evidence="2 14">Belongs to the major facilitator superfamily. Sugar transporter (TC 2.A.1.1) family.</text>
</comment>
<comment type="subcellular location">
    <subcellularLocation>
        <location evidence="1">Membrane</location>
        <topology evidence="1">Multi-pass membrane protein</topology>
    </subcellularLocation>
</comment>
<dbReference type="InterPro" id="IPR005829">
    <property type="entry name" value="Sugar_transporter_CS"/>
</dbReference>
<feature type="domain" description="Major facilitator superfamily (MFS) profile" evidence="16">
    <location>
        <begin position="1"/>
        <end position="360"/>
    </location>
</feature>
<evidence type="ECO:0000256" key="1">
    <source>
        <dbReference type="ARBA" id="ARBA00004141"/>
    </source>
</evidence>
<dbReference type="PROSITE" id="PS50850">
    <property type="entry name" value="MFS"/>
    <property type="match status" value="1"/>
</dbReference>
<dbReference type="GO" id="GO:0005351">
    <property type="term" value="F:carbohydrate:proton symporter activity"/>
    <property type="evidence" value="ECO:0007669"/>
    <property type="project" value="TreeGrafter"/>
</dbReference>
<dbReference type="PRINTS" id="PR00171">
    <property type="entry name" value="SUGRTRNSPORT"/>
</dbReference>
<name>A0A7S2W538_9STRA</name>
<dbReference type="SUPFAM" id="SSF103473">
    <property type="entry name" value="MFS general substrate transporter"/>
    <property type="match status" value="1"/>
</dbReference>
<keyword evidence="5 15" id="KW-1133">Transmembrane helix</keyword>
<feature type="transmembrane region" description="Helical" evidence="15">
    <location>
        <begin position="337"/>
        <end position="355"/>
    </location>
</feature>
<evidence type="ECO:0000256" key="15">
    <source>
        <dbReference type="SAM" id="Phobius"/>
    </source>
</evidence>
<feature type="transmembrane region" description="Helical" evidence="15">
    <location>
        <begin position="226"/>
        <end position="248"/>
    </location>
</feature>
<comment type="catalytic activity">
    <reaction evidence="7">
        <text>D-galactose(in) = D-galactose(out)</text>
        <dbReference type="Rhea" id="RHEA:34915"/>
        <dbReference type="ChEBI" id="CHEBI:4139"/>
    </reaction>
    <physiologicalReaction direction="right-to-left" evidence="7">
        <dbReference type="Rhea" id="RHEA:34917"/>
    </physiologicalReaction>
</comment>
<feature type="transmembrane region" description="Helical" evidence="15">
    <location>
        <begin position="12"/>
        <end position="33"/>
    </location>
</feature>
<accession>A0A7S2W538</accession>